<dbReference type="GO" id="GO:0005737">
    <property type="term" value="C:cytoplasm"/>
    <property type="evidence" value="ECO:0007669"/>
    <property type="project" value="TreeGrafter"/>
</dbReference>
<reference evidence="2" key="1">
    <citation type="submission" date="2021-01" db="EMBL/GenBank/DDBJ databases">
        <authorList>
            <person name="Corre E."/>
            <person name="Pelletier E."/>
            <person name="Niang G."/>
            <person name="Scheremetjew M."/>
            <person name="Finn R."/>
            <person name="Kale V."/>
            <person name="Holt S."/>
            <person name="Cochrane G."/>
            <person name="Meng A."/>
            <person name="Brown T."/>
            <person name="Cohen L."/>
        </authorList>
    </citation>
    <scope>NUCLEOTIDE SEQUENCE</scope>
    <source>
        <strain evidence="2">CCMP 769</strain>
    </source>
</reference>
<dbReference type="PANTHER" id="PTHR48083:SF13">
    <property type="entry name" value="ACYL-COA DEHYDROGENASE FAMILY MEMBER 11"/>
    <property type="match status" value="1"/>
</dbReference>
<dbReference type="SUPFAM" id="SSF56645">
    <property type="entry name" value="Acyl-CoA dehydrogenase NM domain-like"/>
    <property type="match status" value="1"/>
</dbReference>
<keyword evidence="1" id="KW-0560">Oxidoreductase</keyword>
<dbReference type="InterPro" id="IPR037069">
    <property type="entry name" value="AcylCoA_DH/ox_N_sf"/>
</dbReference>
<sequence length="209" mass="23190">MVEARTVWPVFLAFCAFRNASILQGVYWRALNGNAASENALGSQSLVELFADLGMRIADEANVSGAQVVLNKVEAFMLEEVYPMEESFFAHASSDQRWEVWPPMEELKEKAKRSGLWNLWIPKDLGGRFTNSEYAPMAAAMGRSVIGPEVSDRVPPVFNLCMRLDHLPTVFRSCVTAGLQLQCSRYGEHGTPASFWNGRTETTVVGSPP</sequence>
<dbReference type="EMBL" id="HBHW01028579">
    <property type="protein sequence ID" value="CAE0054109.1"/>
    <property type="molecule type" value="Transcribed_RNA"/>
</dbReference>
<organism evidence="2">
    <name type="scientific">Rhodosorus marinus</name>
    <dbReference type="NCBI Taxonomy" id="101924"/>
    <lineage>
        <taxon>Eukaryota</taxon>
        <taxon>Rhodophyta</taxon>
        <taxon>Stylonematophyceae</taxon>
        <taxon>Stylonematales</taxon>
        <taxon>Stylonemataceae</taxon>
        <taxon>Rhodosorus</taxon>
    </lineage>
</organism>
<protein>
    <recommendedName>
        <fullName evidence="3">Acyl-CoA dehydrogenase/oxidase N-terminal domain-containing protein</fullName>
    </recommendedName>
</protein>
<proteinExistence type="predicted"/>
<name>A0A7S2ZWQ0_9RHOD</name>
<dbReference type="InterPro" id="IPR050741">
    <property type="entry name" value="Acyl-CoA_dehydrogenase"/>
</dbReference>
<dbReference type="GO" id="GO:0003995">
    <property type="term" value="F:acyl-CoA dehydrogenase activity"/>
    <property type="evidence" value="ECO:0007669"/>
    <property type="project" value="TreeGrafter"/>
</dbReference>
<dbReference type="Gene3D" id="3.90.1200.10">
    <property type="match status" value="1"/>
</dbReference>
<dbReference type="Gene3D" id="1.10.540.10">
    <property type="entry name" value="Acyl-CoA dehydrogenase/oxidase, N-terminal domain"/>
    <property type="match status" value="1"/>
</dbReference>
<evidence type="ECO:0008006" key="3">
    <source>
        <dbReference type="Google" id="ProtNLM"/>
    </source>
</evidence>
<dbReference type="AlphaFoldDB" id="A0A7S2ZWQ0"/>
<dbReference type="InterPro" id="IPR009100">
    <property type="entry name" value="AcylCoA_DH/oxidase_NM_dom_sf"/>
</dbReference>
<dbReference type="PANTHER" id="PTHR48083">
    <property type="entry name" value="MEDIUM-CHAIN SPECIFIC ACYL-COA DEHYDROGENASE, MITOCHONDRIAL-RELATED"/>
    <property type="match status" value="1"/>
</dbReference>
<dbReference type="GO" id="GO:0050660">
    <property type="term" value="F:flavin adenine dinucleotide binding"/>
    <property type="evidence" value="ECO:0007669"/>
    <property type="project" value="InterPro"/>
</dbReference>
<evidence type="ECO:0000313" key="2">
    <source>
        <dbReference type="EMBL" id="CAE0054109.1"/>
    </source>
</evidence>
<accession>A0A7S2ZWQ0</accession>
<gene>
    <name evidence="2" type="ORF">RMAR00112_LOCUS22138</name>
</gene>
<evidence type="ECO:0000256" key="1">
    <source>
        <dbReference type="ARBA" id="ARBA00023002"/>
    </source>
</evidence>
<dbReference type="GO" id="GO:0033539">
    <property type="term" value="P:fatty acid beta-oxidation using acyl-CoA dehydrogenase"/>
    <property type="evidence" value="ECO:0007669"/>
    <property type="project" value="TreeGrafter"/>
</dbReference>